<dbReference type="AlphaFoldDB" id="A0A409VM86"/>
<gene>
    <name evidence="2" type="ORF">CVT25_005909</name>
</gene>
<accession>A0A409VM86</accession>
<protein>
    <submittedName>
        <fullName evidence="2">Uncharacterized protein</fullName>
    </submittedName>
</protein>
<dbReference type="InParanoid" id="A0A409VM86"/>
<organism evidence="2 3">
    <name type="scientific">Psilocybe cyanescens</name>
    <dbReference type="NCBI Taxonomy" id="93625"/>
    <lineage>
        <taxon>Eukaryota</taxon>
        <taxon>Fungi</taxon>
        <taxon>Dikarya</taxon>
        <taxon>Basidiomycota</taxon>
        <taxon>Agaricomycotina</taxon>
        <taxon>Agaricomycetes</taxon>
        <taxon>Agaricomycetidae</taxon>
        <taxon>Agaricales</taxon>
        <taxon>Agaricineae</taxon>
        <taxon>Strophariaceae</taxon>
        <taxon>Psilocybe</taxon>
    </lineage>
</organism>
<proteinExistence type="predicted"/>
<name>A0A409VM86_PSICY</name>
<dbReference type="EMBL" id="NHYD01003975">
    <property type="protein sequence ID" value="PPQ67326.1"/>
    <property type="molecule type" value="Genomic_DNA"/>
</dbReference>
<dbReference type="OrthoDB" id="28208at2759"/>
<feature type="compositionally biased region" description="Polar residues" evidence="1">
    <location>
        <begin position="1"/>
        <end position="21"/>
    </location>
</feature>
<evidence type="ECO:0000313" key="3">
    <source>
        <dbReference type="Proteomes" id="UP000283269"/>
    </source>
</evidence>
<feature type="region of interest" description="Disordered" evidence="1">
    <location>
        <begin position="1"/>
        <end position="62"/>
    </location>
</feature>
<evidence type="ECO:0000256" key="1">
    <source>
        <dbReference type="SAM" id="MobiDB-lite"/>
    </source>
</evidence>
<dbReference type="Proteomes" id="UP000283269">
    <property type="component" value="Unassembled WGS sequence"/>
</dbReference>
<sequence>MFKQSTPSRQDLSSESESRQPLLNAREHPSPHTLFTTGEDSDDDLEGSSALVSPKTARGTHSVSFKEEVQLIAPPLRSTTSSREIRKSLFHLTSHHIL</sequence>
<comment type="caution">
    <text evidence="2">The sequence shown here is derived from an EMBL/GenBank/DDBJ whole genome shotgun (WGS) entry which is preliminary data.</text>
</comment>
<dbReference type="STRING" id="93625.A0A409VM86"/>
<keyword evidence="3" id="KW-1185">Reference proteome</keyword>
<reference evidence="2 3" key="1">
    <citation type="journal article" date="2018" name="Evol. Lett.">
        <title>Horizontal gene cluster transfer increased hallucinogenic mushroom diversity.</title>
        <authorList>
            <person name="Reynolds H.T."/>
            <person name="Vijayakumar V."/>
            <person name="Gluck-Thaler E."/>
            <person name="Korotkin H.B."/>
            <person name="Matheny P.B."/>
            <person name="Slot J.C."/>
        </authorList>
    </citation>
    <scope>NUCLEOTIDE SEQUENCE [LARGE SCALE GENOMIC DNA]</scope>
    <source>
        <strain evidence="2 3">2631</strain>
    </source>
</reference>
<evidence type="ECO:0000313" key="2">
    <source>
        <dbReference type="EMBL" id="PPQ67326.1"/>
    </source>
</evidence>